<feature type="transmembrane region" description="Helical" evidence="1">
    <location>
        <begin position="73"/>
        <end position="91"/>
    </location>
</feature>
<gene>
    <name evidence="2" type="ORF">MSBR3_1648</name>
</gene>
<sequence length="625" mass="71237">MVSNTLNKVDCLLAALGVVFGIVIISLYAVSPTIHIFSIGMALTLSCYLYLVIAHVQFPIYPQQNLSGKWKTVLDISFLLLFSLSLIILHYSEYRPFSYFFIYSLCVGSVAVSIFFSTHKLDYLTQYSKIILLSFNIDYSIFNLAGFVPGVDSWKQAKMNYLLSQTGNIGVLFDKEMYFPVMHIQTAIMNLISNVSLKDASNFAIIIPFVLASSFVYLTSKHFFGERIGLFTMLLVSINDFNIYWGSAPQTTSYGIILYYLLIYILVKAYFPKPDPKFVSLSICLIFILTITHAVSSFIFVITILGFFFGSIFYSLIYEKSKISMFKNISLVSVIALLQWWFIVVYSKEGKSLFDVVVSTFYNYVTGPVDLYRPEAISTISAMLPPFLERFANTFGLFLFLFFGIIGSLFCLSSKYRSKTNFMFIFSLAVLFGITFCFPFFGLRDILPTRWFSFEYFFLSILASFSIIELTVYFKSRISRLIFIFFVFIGFSFFMSASTVSNLDSPLWLKNDTVSTTFNLEEVKGAETLSKLGTNFIADPGFGSLAVNSYSKQYPGMFSNGMHFNHGSIFLWRSFLEKRPIEYAIKLVGHEPIPSHTVLGPVFHSRLGQYDKIYDNKDLSAYYIS</sequence>
<keyword evidence="3" id="KW-1185">Reference proteome</keyword>
<evidence type="ECO:0000313" key="3">
    <source>
        <dbReference type="Proteomes" id="UP000033066"/>
    </source>
</evidence>
<feature type="transmembrane region" description="Helical" evidence="1">
    <location>
        <begin position="36"/>
        <end position="61"/>
    </location>
</feature>
<dbReference type="RefSeq" id="WP_048107603.1">
    <property type="nucleotide sequence ID" value="NZ_CP009517.1"/>
</dbReference>
<feature type="transmembrane region" description="Helical" evidence="1">
    <location>
        <begin position="130"/>
        <end position="151"/>
    </location>
</feature>
<feature type="transmembrane region" description="Helical" evidence="1">
    <location>
        <begin position="253"/>
        <end position="271"/>
    </location>
</feature>
<dbReference type="GeneID" id="24789188"/>
<feature type="transmembrane region" description="Helical" evidence="1">
    <location>
        <begin position="424"/>
        <end position="442"/>
    </location>
</feature>
<dbReference type="KEGG" id="mbak:MSBR3_1648"/>
<feature type="transmembrane region" description="Helical" evidence="1">
    <location>
        <begin position="230"/>
        <end position="247"/>
    </location>
</feature>
<dbReference type="PATRIC" id="fig|1434107.4.peg.2132"/>
<feature type="transmembrane region" description="Helical" evidence="1">
    <location>
        <begin position="454"/>
        <end position="474"/>
    </location>
</feature>
<dbReference type="HOGENOM" id="CLU_026486_0_0_2"/>
<evidence type="ECO:0000256" key="1">
    <source>
        <dbReference type="SAM" id="Phobius"/>
    </source>
</evidence>
<feature type="transmembrane region" description="Helical" evidence="1">
    <location>
        <begin position="329"/>
        <end position="347"/>
    </location>
</feature>
<accession>A0A0E3SKD8</accession>
<organism evidence="2 3">
    <name type="scientific">Methanosarcina barkeri 3</name>
    <dbReference type="NCBI Taxonomy" id="1434107"/>
    <lineage>
        <taxon>Archaea</taxon>
        <taxon>Methanobacteriati</taxon>
        <taxon>Methanobacteriota</taxon>
        <taxon>Stenosarchaea group</taxon>
        <taxon>Methanomicrobia</taxon>
        <taxon>Methanosarcinales</taxon>
        <taxon>Methanosarcinaceae</taxon>
        <taxon>Methanosarcina</taxon>
    </lineage>
</organism>
<feature type="transmembrane region" description="Helical" evidence="1">
    <location>
        <begin position="391"/>
        <end position="412"/>
    </location>
</feature>
<feature type="transmembrane region" description="Helical" evidence="1">
    <location>
        <begin position="278"/>
        <end position="294"/>
    </location>
</feature>
<reference evidence="2" key="1">
    <citation type="submission" date="2014-07" db="EMBL/GenBank/DDBJ databases">
        <title>Methanogenic archaea and the global carbon cycle.</title>
        <authorList>
            <person name="Henriksen J.R."/>
            <person name="Luke J."/>
            <person name="Reinhart S."/>
            <person name="Benedict M.N."/>
            <person name="Youngblut N.D."/>
            <person name="Metcalf M.E."/>
            <person name="Whitaker R.J."/>
            <person name="Metcalf W.W."/>
        </authorList>
    </citation>
    <scope>NUCLEOTIDE SEQUENCE [LARGE SCALE GENOMIC DNA]</scope>
    <source>
        <strain evidence="2">3</strain>
    </source>
</reference>
<feature type="transmembrane region" description="Helical" evidence="1">
    <location>
        <begin position="12"/>
        <end position="30"/>
    </location>
</feature>
<dbReference type="OrthoDB" id="110868at2157"/>
<dbReference type="EMBL" id="CP009517">
    <property type="protein sequence ID" value="AKB82226.1"/>
    <property type="molecule type" value="Genomic_DNA"/>
</dbReference>
<feature type="transmembrane region" description="Helical" evidence="1">
    <location>
        <begin position="300"/>
        <end position="317"/>
    </location>
</feature>
<proteinExistence type="predicted"/>
<dbReference type="Proteomes" id="UP000033066">
    <property type="component" value="Chromosome"/>
</dbReference>
<keyword evidence="1" id="KW-0472">Membrane</keyword>
<name>A0A0E3SKD8_METBA</name>
<feature type="transmembrane region" description="Helical" evidence="1">
    <location>
        <begin position="481"/>
        <end position="500"/>
    </location>
</feature>
<evidence type="ECO:0000313" key="2">
    <source>
        <dbReference type="EMBL" id="AKB82226.1"/>
    </source>
</evidence>
<feature type="transmembrane region" description="Helical" evidence="1">
    <location>
        <begin position="200"/>
        <end position="218"/>
    </location>
</feature>
<feature type="transmembrane region" description="Helical" evidence="1">
    <location>
        <begin position="97"/>
        <end position="118"/>
    </location>
</feature>
<keyword evidence="1" id="KW-1133">Transmembrane helix</keyword>
<keyword evidence="1" id="KW-0812">Transmembrane</keyword>
<protein>
    <recommendedName>
        <fullName evidence="4">Glycosyltransferase RgtA/B/C/D-like domain-containing protein</fullName>
    </recommendedName>
</protein>
<evidence type="ECO:0008006" key="4">
    <source>
        <dbReference type="Google" id="ProtNLM"/>
    </source>
</evidence>
<dbReference type="AlphaFoldDB" id="A0A0E3SKD8"/>